<gene>
    <name evidence="2" type="ORF">BpHYR1_016052</name>
</gene>
<comment type="caution">
    <text evidence="2">The sequence shown here is derived from an EMBL/GenBank/DDBJ whole genome shotgun (WGS) entry which is preliminary data.</text>
</comment>
<evidence type="ECO:0000256" key="1">
    <source>
        <dbReference type="SAM" id="MobiDB-lite"/>
    </source>
</evidence>
<dbReference type="AlphaFoldDB" id="A0A3M7RRJ9"/>
<organism evidence="2 3">
    <name type="scientific">Brachionus plicatilis</name>
    <name type="common">Marine rotifer</name>
    <name type="synonym">Brachionus muelleri</name>
    <dbReference type="NCBI Taxonomy" id="10195"/>
    <lineage>
        <taxon>Eukaryota</taxon>
        <taxon>Metazoa</taxon>
        <taxon>Spiralia</taxon>
        <taxon>Gnathifera</taxon>
        <taxon>Rotifera</taxon>
        <taxon>Eurotatoria</taxon>
        <taxon>Monogononta</taxon>
        <taxon>Pseudotrocha</taxon>
        <taxon>Ploima</taxon>
        <taxon>Brachionidae</taxon>
        <taxon>Brachionus</taxon>
    </lineage>
</organism>
<dbReference type="Proteomes" id="UP000276133">
    <property type="component" value="Unassembled WGS sequence"/>
</dbReference>
<keyword evidence="3" id="KW-1185">Reference proteome</keyword>
<reference evidence="2 3" key="1">
    <citation type="journal article" date="2018" name="Sci. Rep.">
        <title>Genomic signatures of local adaptation to the degree of environmental predictability in rotifers.</title>
        <authorList>
            <person name="Franch-Gras L."/>
            <person name="Hahn C."/>
            <person name="Garcia-Roger E.M."/>
            <person name="Carmona M.J."/>
            <person name="Serra M."/>
            <person name="Gomez A."/>
        </authorList>
    </citation>
    <scope>NUCLEOTIDE SEQUENCE [LARGE SCALE GENOMIC DNA]</scope>
    <source>
        <strain evidence="2">HYR1</strain>
    </source>
</reference>
<name>A0A3M7RRJ9_BRAPC</name>
<sequence length="85" mass="9742">MPVSKTRVLPDERCNGQSEGHSIKDVKLPPVTKCGHEFRLGVEFYVEERLFEIQFYIPKVPWPLSVRGDLIKGFQAELRGLDASR</sequence>
<protein>
    <submittedName>
        <fullName evidence="2">Uncharacterized protein</fullName>
    </submittedName>
</protein>
<evidence type="ECO:0000313" key="2">
    <source>
        <dbReference type="EMBL" id="RNA26184.1"/>
    </source>
</evidence>
<feature type="region of interest" description="Disordered" evidence="1">
    <location>
        <begin position="1"/>
        <end position="22"/>
    </location>
</feature>
<evidence type="ECO:0000313" key="3">
    <source>
        <dbReference type="Proteomes" id="UP000276133"/>
    </source>
</evidence>
<proteinExistence type="predicted"/>
<dbReference type="EMBL" id="REGN01002782">
    <property type="protein sequence ID" value="RNA26184.1"/>
    <property type="molecule type" value="Genomic_DNA"/>
</dbReference>
<accession>A0A3M7RRJ9</accession>